<protein>
    <submittedName>
        <fullName evidence="1">Uncharacterized protein</fullName>
    </submittedName>
</protein>
<dbReference type="Proteomes" id="UP000499080">
    <property type="component" value="Unassembled WGS sequence"/>
</dbReference>
<dbReference type="AlphaFoldDB" id="A0A4Y2HFV7"/>
<reference evidence="1 2" key="1">
    <citation type="journal article" date="2019" name="Sci. Rep.">
        <title>Orb-weaving spider Araneus ventricosus genome elucidates the spidroin gene catalogue.</title>
        <authorList>
            <person name="Kono N."/>
            <person name="Nakamura H."/>
            <person name="Ohtoshi R."/>
            <person name="Moran D.A.P."/>
            <person name="Shinohara A."/>
            <person name="Yoshida Y."/>
            <person name="Fujiwara M."/>
            <person name="Mori M."/>
            <person name="Tomita M."/>
            <person name="Arakawa K."/>
        </authorList>
    </citation>
    <scope>NUCLEOTIDE SEQUENCE [LARGE SCALE GENOMIC DNA]</scope>
</reference>
<evidence type="ECO:0000313" key="1">
    <source>
        <dbReference type="EMBL" id="GBM64149.1"/>
    </source>
</evidence>
<organism evidence="1 2">
    <name type="scientific">Araneus ventricosus</name>
    <name type="common">Orbweaver spider</name>
    <name type="synonym">Epeira ventricosa</name>
    <dbReference type="NCBI Taxonomy" id="182803"/>
    <lineage>
        <taxon>Eukaryota</taxon>
        <taxon>Metazoa</taxon>
        <taxon>Ecdysozoa</taxon>
        <taxon>Arthropoda</taxon>
        <taxon>Chelicerata</taxon>
        <taxon>Arachnida</taxon>
        <taxon>Araneae</taxon>
        <taxon>Araneomorphae</taxon>
        <taxon>Entelegynae</taxon>
        <taxon>Araneoidea</taxon>
        <taxon>Araneidae</taxon>
        <taxon>Araneus</taxon>
    </lineage>
</organism>
<comment type="caution">
    <text evidence="1">The sequence shown here is derived from an EMBL/GenBank/DDBJ whole genome shotgun (WGS) entry which is preliminary data.</text>
</comment>
<keyword evidence="2" id="KW-1185">Reference proteome</keyword>
<name>A0A4Y2HFV7_ARAVE</name>
<accession>A0A4Y2HFV7</accession>
<proteinExistence type="predicted"/>
<dbReference type="EMBL" id="BGPR01001913">
    <property type="protein sequence ID" value="GBM64149.1"/>
    <property type="molecule type" value="Genomic_DNA"/>
</dbReference>
<gene>
    <name evidence="1" type="ORF">AVEN_57160_1</name>
</gene>
<sequence length="122" mass="14154">MSNDSSTTSPNITHTVTFVIRNKIKQFTMCSFCVSKPMKTESSRWFPKIIDLAVGCTLSTQERSRYASLNFRLIHCNPASKGITAMTDFEWRQHPSVGPKIFERQRCLHWARHFPFANVWNN</sequence>
<evidence type="ECO:0000313" key="2">
    <source>
        <dbReference type="Proteomes" id="UP000499080"/>
    </source>
</evidence>